<dbReference type="RefSeq" id="WP_133801046.1">
    <property type="nucleotide sequence ID" value="NZ_SNWQ01000007.1"/>
</dbReference>
<gene>
    <name evidence="2" type="ORF">EV643_107271</name>
</gene>
<dbReference type="Proteomes" id="UP000295388">
    <property type="component" value="Unassembled WGS sequence"/>
</dbReference>
<protein>
    <submittedName>
        <fullName evidence="2">Uncharacterized protein</fullName>
    </submittedName>
</protein>
<dbReference type="EMBL" id="SNWQ01000007">
    <property type="protein sequence ID" value="TDO48641.1"/>
    <property type="molecule type" value="Genomic_DNA"/>
</dbReference>
<organism evidence="2 3">
    <name type="scientific">Kribbella caucasensis</name>
    <dbReference type="NCBI Taxonomy" id="2512215"/>
    <lineage>
        <taxon>Bacteria</taxon>
        <taxon>Bacillati</taxon>
        <taxon>Actinomycetota</taxon>
        <taxon>Actinomycetes</taxon>
        <taxon>Propionibacteriales</taxon>
        <taxon>Kribbellaceae</taxon>
        <taxon>Kribbella</taxon>
    </lineage>
</organism>
<reference evidence="2 3" key="1">
    <citation type="submission" date="2019-03" db="EMBL/GenBank/DDBJ databases">
        <title>Genomic Encyclopedia of Type Strains, Phase III (KMG-III): the genomes of soil and plant-associated and newly described type strains.</title>
        <authorList>
            <person name="Whitman W."/>
        </authorList>
    </citation>
    <scope>NUCLEOTIDE SEQUENCE [LARGE SCALE GENOMIC DNA]</scope>
    <source>
        <strain evidence="2 3">VKM Ac-2527</strain>
    </source>
</reference>
<comment type="caution">
    <text evidence="2">The sequence shown here is derived from an EMBL/GenBank/DDBJ whole genome shotgun (WGS) entry which is preliminary data.</text>
</comment>
<name>A0A4R6KDT2_9ACTN</name>
<accession>A0A4R6KDT2</accession>
<evidence type="ECO:0000313" key="3">
    <source>
        <dbReference type="Proteomes" id="UP000295388"/>
    </source>
</evidence>
<sequence>MSAPAATVLMLQRGAGNRAVTAVLSGQSPVRHHMVQGSPGASALAAPPGTTSPPGTTLVPTSTDDQLNKDVNTYADERLADCRRDFSNGIAAFRNWYFEQDEGMEPLFADFKTIVEHAGDQTTGPLGTLLRTSFSDAAAQMDITRTGFLTSLVKVIDAFGVSMRRDLQGRVVERLTPDTRWADVRRVHQGSGDWHEQLHLAGLPRKGSKVGEDLLSALIFAYRKWELSQHSAAYRGAYSMGDPDLKHLKASAAAEATKRLKSPSINYGDVVLDVGSFELLARQSKELRKNVDAGGQVTARMPLTPGVGFGVNVSGGVSGGFSAEAAFGPIKLEKVRVGLSYGQVAAAFGLFSAMVATTGLAALPAIALLANTRLRGTAELVVPASARASLFLELAMKIALDAGLSAGLSIDLAAIEGKLRARAGADFGATFRAPVDIVADHGKVSFVAAANLNLSRELVFGVEGEVGAKILTVPWRKTWKLVDWRSGSAWNTGTDLDLVYINGVQGDKSTIVSYDRIAHVLSQLKDLGGQMMNFNGPGAPAPNAPPRPNRAQPLALAWPKPPADRYPNLYITARGETRTQEQLRAAHRQGRPHILVYTPMRLRQLPHGGAPIGLSDFSKLGPGTNIVGPLVPGETPGGEVINSVVRPYGIVPTELNGDHVRDMQVGGENELGNMWPLPAAYNQVAGNRLKNARAVDTNVSPPQQIPLKVLKDLAEANPDTAVFFFRLTSFDDVDFR</sequence>
<dbReference type="OrthoDB" id="4484716at2"/>
<feature type="region of interest" description="Disordered" evidence="1">
    <location>
        <begin position="32"/>
        <end position="57"/>
    </location>
</feature>
<proteinExistence type="predicted"/>
<dbReference type="AlphaFoldDB" id="A0A4R6KDT2"/>
<evidence type="ECO:0000313" key="2">
    <source>
        <dbReference type="EMBL" id="TDO48641.1"/>
    </source>
</evidence>
<feature type="compositionally biased region" description="Low complexity" evidence="1">
    <location>
        <begin position="37"/>
        <end position="57"/>
    </location>
</feature>
<keyword evidence="3" id="KW-1185">Reference proteome</keyword>
<evidence type="ECO:0000256" key="1">
    <source>
        <dbReference type="SAM" id="MobiDB-lite"/>
    </source>
</evidence>